<feature type="compositionally biased region" description="Basic and acidic residues" evidence="1">
    <location>
        <begin position="610"/>
        <end position="624"/>
    </location>
</feature>
<keyword evidence="4" id="KW-1185">Reference proteome</keyword>
<dbReference type="GO" id="GO:0008289">
    <property type="term" value="F:lipid binding"/>
    <property type="evidence" value="ECO:0007669"/>
    <property type="project" value="InterPro"/>
</dbReference>
<evidence type="ECO:0000259" key="2">
    <source>
        <dbReference type="Pfam" id="PF01852"/>
    </source>
</evidence>
<feature type="compositionally biased region" description="Polar residues" evidence="1">
    <location>
        <begin position="495"/>
        <end position="506"/>
    </location>
</feature>
<feature type="domain" description="START" evidence="2">
    <location>
        <begin position="77"/>
        <end position="264"/>
    </location>
</feature>
<sequence length="650" mass="72563">MGKSGNISQYRERLDKTLASPELTNHDSLKILIRNQLLRSSPNESEDCGDKVVEKRTVEVSHFLDMLRSASISENDMSNTVEASHGQWKLKDDKEEYRVMYREGPQGTPFHTLLVEGYVDGPIDACLCISWESTLYRKWWPQYTIPPFKITDCKCLKRVRINEQISLVRVKVAWPLSAREAVLNFFLFEHLKDGLVVALLNSISDLKGIDRSTHGFTKDGIPEPKDVVRIDLVGGFAIQKVSSGRSYFRTIANIDLKLDFVPPFLINFISRQLIGSGFRLYQKAVASVSNQNEDYMKALDDVLYSQIREALYSIHEPNGATERKEITNEAFVQLQNSIKISEGSIGNSQQNVNNYDDTSATFPEKLKNLGEPASGEIVEEINEEGKHFNDEVGSIEQEVCSGKYLSENVQKSGIAIEKKADEIVEEESKDKSQLETEGENHAKPSLRKNGQKGLENYNKKTSISPEVEQALKTLEKAISVVREYGSKSLQKPLPGSTNQHILSQENGIGKDPTPLKSGEGGPDKVSAGASTTTTLKIVEKISDEPRNGSGNRDIRHAGPNSLTREVNHNRIAPATPEQYSSFAVESGQVLLSPSTERSVETPIGGLNTQGDKHMPLDANGDHENGLMEGKEFRWRRKLRFCCVSPGDHWK</sequence>
<dbReference type="InterPro" id="IPR023393">
    <property type="entry name" value="START-like_dom_sf"/>
</dbReference>
<dbReference type="EMBL" id="JAIWQS010000009">
    <property type="protein sequence ID" value="KAJ8754472.1"/>
    <property type="molecule type" value="Genomic_DNA"/>
</dbReference>
<dbReference type="SUPFAM" id="SSF55961">
    <property type="entry name" value="Bet v1-like"/>
    <property type="match status" value="1"/>
</dbReference>
<feature type="region of interest" description="Disordered" evidence="1">
    <location>
        <begin position="593"/>
        <end position="624"/>
    </location>
</feature>
<dbReference type="PANTHER" id="PTHR34560">
    <property type="entry name" value="POLYKETIDE CYCLASE/DEHYDRASE/LIPID TRANSPORT SUPERFAMILY PROTEIN"/>
    <property type="match status" value="1"/>
</dbReference>
<evidence type="ECO:0000313" key="4">
    <source>
        <dbReference type="Proteomes" id="UP001159364"/>
    </source>
</evidence>
<evidence type="ECO:0000313" key="3">
    <source>
        <dbReference type="EMBL" id="KAJ8754472.1"/>
    </source>
</evidence>
<protein>
    <recommendedName>
        <fullName evidence="2">START domain-containing protein</fullName>
    </recommendedName>
</protein>
<feature type="region of interest" description="Disordered" evidence="1">
    <location>
        <begin position="425"/>
        <end position="457"/>
    </location>
</feature>
<feature type="region of interest" description="Disordered" evidence="1">
    <location>
        <begin position="489"/>
        <end position="560"/>
    </location>
</feature>
<organism evidence="3 4">
    <name type="scientific">Erythroxylum novogranatense</name>
    <dbReference type="NCBI Taxonomy" id="1862640"/>
    <lineage>
        <taxon>Eukaryota</taxon>
        <taxon>Viridiplantae</taxon>
        <taxon>Streptophyta</taxon>
        <taxon>Embryophyta</taxon>
        <taxon>Tracheophyta</taxon>
        <taxon>Spermatophyta</taxon>
        <taxon>Magnoliopsida</taxon>
        <taxon>eudicotyledons</taxon>
        <taxon>Gunneridae</taxon>
        <taxon>Pentapetalae</taxon>
        <taxon>rosids</taxon>
        <taxon>fabids</taxon>
        <taxon>Malpighiales</taxon>
        <taxon>Erythroxylaceae</taxon>
        <taxon>Erythroxylum</taxon>
    </lineage>
</organism>
<accession>A0AAV8SQC1</accession>
<dbReference type="Proteomes" id="UP001159364">
    <property type="component" value="Linkage Group LG09"/>
</dbReference>
<dbReference type="PANTHER" id="PTHR34560:SF1">
    <property type="entry name" value="START DOMAIN-CONTAINING PROTEIN"/>
    <property type="match status" value="1"/>
</dbReference>
<feature type="compositionally biased region" description="Basic and acidic residues" evidence="1">
    <location>
        <begin position="537"/>
        <end position="556"/>
    </location>
</feature>
<dbReference type="Gene3D" id="3.30.530.20">
    <property type="match status" value="1"/>
</dbReference>
<dbReference type="AlphaFoldDB" id="A0AAV8SQC1"/>
<proteinExistence type="predicted"/>
<comment type="caution">
    <text evidence="3">The sequence shown here is derived from an EMBL/GenBank/DDBJ whole genome shotgun (WGS) entry which is preliminary data.</text>
</comment>
<reference evidence="3 4" key="1">
    <citation type="submission" date="2021-09" db="EMBL/GenBank/DDBJ databases">
        <title>Genomic insights and catalytic innovation underlie evolution of tropane alkaloids biosynthesis.</title>
        <authorList>
            <person name="Wang Y.-J."/>
            <person name="Tian T."/>
            <person name="Huang J.-P."/>
            <person name="Huang S.-X."/>
        </authorList>
    </citation>
    <scope>NUCLEOTIDE SEQUENCE [LARGE SCALE GENOMIC DNA]</scope>
    <source>
        <strain evidence="3">KIB-2018</strain>
        <tissue evidence="3">Leaf</tissue>
    </source>
</reference>
<dbReference type="Pfam" id="PF01852">
    <property type="entry name" value="START"/>
    <property type="match status" value="1"/>
</dbReference>
<gene>
    <name evidence="3" type="ORF">K2173_005633</name>
</gene>
<evidence type="ECO:0000256" key="1">
    <source>
        <dbReference type="SAM" id="MobiDB-lite"/>
    </source>
</evidence>
<dbReference type="InterPro" id="IPR002913">
    <property type="entry name" value="START_lipid-bd_dom"/>
</dbReference>
<feature type="compositionally biased region" description="Basic and acidic residues" evidence="1">
    <location>
        <begin position="425"/>
        <end position="442"/>
    </location>
</feature>
<name>A0AAV8SQC1_9ROSI</name>